<name>F0RZQ1_SPHGB</name>
<evidence type="ECO:0000313" key="3">
    <source>
        <dbReference type="Proteomes" id="UP000008466"/>
    </source>
</evidence>
<protein>
    <recommendedName>
        <fullName evidence="1">DUF985 domain-containing protein</fullName>
    </recommendedName>
</protein>
<sequence length="155" mass="17221">MRKELKDLIETLHLEPLEGEGGYYRRVHTFNGDGKPLGSTIHYLMTSQSFSSLHFLPTAEVWYFLEGSPSKQLVLYPDGSHAMTMLGKASEGYQSVVAVDGGCWQGTKPLVEDGWTLCATTMVPPYDGQSYKQGTKALLASYPDCPFLEDFLSKE</sequence>
<dbReference type="Gene3D" id="2.60.120.10">
    <property type="entry name" value="Jelly Rolls"/>
    <property type="match status" value="1"/>
</dbReference>
<dbReference type="HOGENOM" id="CLU_088365_0_2_12"/>
<dbReference type="PANTHER" id="PTHR33387">
    <property type="entry name" value="RMLC-LIKE JELLY ROLL FOLD PROTEIN"/>
    <property type="match status" value="1"/>
</dbReference>
<dbReference type="PANTHER" id="PTHR33387:SF3">
    <property type="entry name" value="DUF985 DOMAIN-CONTAINING PROTEIN"/>
    <property type="match status" value="1"/>
</dbReference>
<dbReference type="InterPro" id="IPR009327">
    <property type="entry name" value="Cupin_DUF985"/>
</dbReference>
<dbReference type="InterPro" id="IPR039935">
    <property type="entry name" value="YML079W-like"/>
</dbReference>
<dbReference type="eggNOG" id="COG3542">
    <property type="taxonomic scope" value="Bacteria"/>
</dbReference>
<dbReference type="OrthoDB" id="9798288at2"/>
<organism evidence="2 3">
    <name type="scientific">Sphaerochaeta globosa (strain ATCC BAA-1886 / DSM 22777 / Buddy)</name>
    <name type="common">Spirochaeta sp. (strain Buddy)</name>
    <dbReference type="NCBI Taxonomy" id="158189"/>
    <lineage>
        <taxon>Bacteria</taxon>
        <taxon>Pseudomonadati</taxon>
        <taxon>Spirochaetota</taxon>
        <taxon>Spirochaetia</taxon>
        <taxon>Spirochaetales</taxon>
        <taxon>Sphaerochaetaceae</taxon>
        <taxon>Sphaerochaeta</taxon>
    </lineage>
</organism>
<gene>
    <name evidence="2" type="ordered locus">SpiBuddy_2996</name>
</gene>
<dbReference type="SUPFAM" id="SSF51182">
    <property type="entry name" value="RmlC-like cupins"/>
    <property type="match status" value="1"/>
</dbReference>
<evidence type="ECO:0000259" key="1">
    <source>
        <dbReference type="Pfam" id="PF06172"/>
    </source>
</evidence>
<feature type="domain" description="DUF985" evidence="1">
    <location>
        <begin position="7"/>
        <end position="130"/>
    </location>
</feature>
<dbReference type="InterPro" id="IPR011051">
    <property type="entry name" value="RmlC_Cupin_sf"/>
</dbReference>
<accession>F0RZQ1</accession>
<reference evidence="3" key="1">
    <citation type="submission" date="2011-02" db="EMBL/GenBank/DDBJ databases">
        <title>Complete sequence of Spirochaeta sp. Buddy.</title>
        <authorList>
            <person name="Lucas S."/>
            <person name="Copeland A."/>
            <person name="Lapidus A."/>
            <person name="Cheng J.-F."/>
            <person name="Goodwin L."/>
            <person name="Pitluck S."/>
            <person name="Zeytun A."/>
            <person name="Detter J.C."/>
            <person name="Han C."/>
            <person name="Tapia R."/>
            <person name="Land M."/>
            <person name="Hauser L."/>
            <person name="Kyrpides N."/>
            <person name="Ivanova N."/>
            <person name="Mikhailova N."/>
            <person name="Pagani I."/>
            <person name="Ritalahti K.M."/>
            <person name="Loeffler F.E."/>
            <person name="Woyke T."/>
        </authorList>
    </citation>
    <scope>NUCLEOTIDE SEQUENCE [LARGE SCALE GENOMIC DNA]</scope>
    <source>
        <strain evidence="3">ATCC BAA-1886 / DSM 22777 / Buddy</strain>
    </source>
</reference>
<dbReference type="KEGG" id="sbu:SpiBuddy_2996"/>
<dbReference type="STRING" id="158189.SpiBuddy_2996"/>
<dbReference type="Proteomes" id="UP000008466">
    <property type="component" value="Chromosome"/>
</dbReference>
<dbReference type="EMBL" id="CP002541">
    <property type="protein sequence ID" value="ADY14802.1"/>
    <property type="molecule type" value="Genomic_DNA"/>
</dbReference>
<dbReference type="AlphaFoldDB" id="F0RZQ1"/>
<keyword evidence="3" id="KW-1185">Reference proteome</keyword>
<dbReference type="Pfam" id="PF06172">
    <property type="entry name" value="Cupin_5"/>
    <property type="match status" value="1"/>
</dbReference>
<dbReference type="InterPro" id="IPR014710">
    <property type="entry name" value="RmlC-like_jellyroll"/>
</dbReference>
<proteinExistence type="predicted"/>
<evidence type="ECO:0000313" key="2">
    <source>
        <dbReference type="EMBL" id="ADY14802.1"/>
    </source>
</evidence>
<dbReference type="CDD" id="cd06121">
    <property type="entry name" value="cupin_YML079wp"/>
    <property type="match status" value="1"/>
</dbReference>